<gene>
    <name evidence="5" type="ORF">HMPREF0551_2104</name>
</gene>
<dbReference type="Gene3D" id="1.10.10.60">
    <property type="entry name" value="Homeodomain-like"/>
    <property type="match status" value="1"/>
</dbReference>
<dbReference type="eggNOG" id="COG2207">
    <property type="taxonomic scope" value="Bacteria"/>
</dbReference>
<dbReference type="EMBL" id="AEQP01000022">
    <property type="protein sequence ID" value="EFV93989.1"/>
    <property type="molecule type" value="Genomic_DNA"/>
</dbReference>
<evidence type="ECO:0000313" key="5">
    <source>
        <dbReference type="EMBL" id="EFV93989.1"/>
    </source>
</evidence>
<feature type="domain" description="HTH araC/xylS-type" evidence="4">
    <location>
        <begin position="198"/>
        <end position="295"/>
    </location>
</feature>
<dbReference type="InterPro" id="IPR018060">
    <property type="entry name" value="HTH_AraC"/>
</dbReference>
<dbReference type="Pfam" id="PF12833">
    <property type="entry name" value="HTH_18"/>
    <property type="match status" value="1"/>
</dbReference>
<dbReference type="SMART" id="SM00342">
    <property type="entry name" value="HTH_ARAC"/>
    <property type="match status" value="1"/>
</dbReference>
<comment type="caution">
    <text evidence="5">The sequence shown here is derived from an EMBL/GenBank/DDBJ whole genome shotgun (WGS) entry which is preliminary data.</text>
</comment>
<dbReference type="GO" id="GO:0005829">
    <property type="term" value="C:cytosol"/>
    <property type="evidence" value="ECO:0007669"/>
    <property type="project" value="TreeGrafter"/>
</dbReference>
<dbReference type="InterPro" id="IPR009057">
    <property type="entry name" value="Homeodomain-like_sf"/>
</dbReference>
<dbReference type="STRING" id="887898.HMPREF0551_2104"/>
<keyword evidence="2" id="KW-0238">DNA-binding</keyword>
<dbReference type="PROSITE" id="PS01124">
    <property type="entry name" value="HTH_ARAC_FAMILY_2"/>
    <property type="match status" value="1"/>
</dbReference>
<protein>
    <submittedName>
        <fullName evidence="5">Transcriptional regulator, AraC family</fullName>
    </submittedName>
</protein>
<evidence type="ECO:0000256" key="1">
    <source>
        <dbReference type="ARBA" id="ARBA00023015"/>
    </source>
</evidence>
<evidence type="ECO:0000313" key="6">
    <source>
        <dbReference type="Proteomes" id="UP000011021"/>
    </source>
</evidence>
<dbReference type="GO" id="GO:0003700">
    <property type="term" value="F:DNA-binding transcription factor activity"/>
    <property type="evidence" value="ECO:0007669"/>
    <property type="project" value="InterPro"/>
</dbReference>
<sequence length="297" mass="32724">MLKNAACRQNKVMDRNKDGIQELDGALRDRFLRLMESESLADCIMVKARVEHGIRSVDILRTGLAVPLEGEKDVRCPDGEWVLRPGLLNVMCAGTRMDVVSRPDPVTGRYLTLLVPLCEEVLAAARLLWGTPVAGSAAGPMLRCVAVKDFSGEMAAWSEALLRDDHAGARVALVSLVVGLARQGMTRLLFPPAETLAQRIRRHVMDAPDRDWQSRDMEALLGMSGATLRRHLAAEDTSLRELLVDVRMGIALNLLYGTQLPLKTVAARVGYRSPDGFVRAFRARYGLEPSQLGRDDV</sequence>
<accession>E7RZJ5</accession>
<reference evidence="5 6" key="1">
    <citation type="submission" date="2010-12" db="EMBL/GenBank/DDBJ databases">
        <authorList>
            <person name="Muzny D."/>
            <person name="Qin X."/>
            <person name="Deng J."/>
            <person name="Jiang H."/>
            <person name="Liu Y."/>
            <person name="Qu J."/>
            <person name="Song X.-Z."/>
            <person name="Zhang L."/>
            <person name="Thornton R."/>
            <person name="Coyle M."/>
            <person name="Francisco L."/>
            <person name="Jackson L."/>
            <person name="Javaid M."/>
            <person name="Korchina V."/>
            <person name="Kovar C."/>
            <person name="Mata R."/>
            <person name="Mathew T."/>
            <person name="Ngo R."/>
            <person name="Nguyen L."/>
            <person name="Nguyen N."/>
            <person name="Okwuonu G."/>
            <person name="Ongeri F."/>
            <person name="Pham C."/>
            <person name="Simmons D."/>
            <person name="Wilczek-Boney K."/>
            <person name="Hale W."/>
            <person name="Jakkamsetti A."/>
            <person name="Pham P."/>
            <person name="Ruth R."/>
            <person name="San Lucas F."/>
            <person name="Warren J."/>
            <person name="Zhang J."/>
            <person name="Zhao Z."/>
            <person name="Zhou C."/>
            <person name="Zhu D."/>
            <person name="Lee S."/>
            <person name="Bess C."/>
            <person name="Blankenburg K."/>
            <person name="Forbes L."/>
            <person name="Fu Q."/>
            <person name="Gubbala S."/>
            <person name="Hirani K."/>
            <person name="Jayaseelan J.C."/>
            <person name="Lara F."/>
            <person name="Munidasa M."/>
            <person name="Palculict T."/>
            <person name="Patil S."/>
            <person name="Pu L.-L."/>
            <person name="Saada N."/>
            <person name="Tang L."/>
            <person name="Weissenberger G."/>
            <person name="Zhu Y."/>
            <person name="Hemphill L."/>
            <person name="Shang Y."/>
            <person name="Youmans B."/>
            <person name="Ayvaz T."/>
            <person name="Ross M."/>
            <person name="Santibanez J."/>
            <person name="Aqrawi P."/>
            <person name="Gross S."/>
            <person name="Joshi V."/>
            <person name="Fowler G."/>
            <person name="Nazareth L."/>
            <person name="Reid J."/>
            <person name="Worley K."/>
            <person name="Petrosino J."/>
            <person name="Highlander S."/>
            <person name="Gibbs R."/>
        </authorList>
    </citation>
    <scope>NUCLEOTIDE SEQUENCE [LARGE SCALE GENOMIC DNA]</scope>
    <source>
        <strain evidence="5 6">ATCC 51599</strain>
    </source>
</reference>
<evidence type="ECO:0000256" key="2">
    <source>
        <dbReference type="ARBA" id="ARBA00023125"/>
    </source>
</evidence>
<keyword evidence="6" id="KW-1185">Reference proteome</keyword>
<dbReference type="PANTHER" id="PTHR47894:SF4">
    <property type="entry name" value="HTH-TYPE TRANSCRIPTIONAL REGULATOR GADX"/>
    <property type="match status" value="1"/>
</dbReference>
<evidence type="ECO:0000259" key="4">
    <source>
        <dbReference type="PROSITE" id="PS01124"/>
    </source>
</evidence>
<keyword evidence="1" id="KW-0805">Transcription regulation</keyword>
<dbReference type="AlphaFoldDB" id="E7RZJ5"/>
<dbReference type="GO" id="GO:0000976">
    <property type="term" value="F:transcription cis-regulatory region binding"/>
    <property type="evidence" value="ECO:0007669"/>
    <property type="project" value="TreeGrafter"/>
</dbReference>
<dbReference type="HOGENOM" id="CLU_071578_1_0_4"/>
<dbReference type="PANTHER" id="PTHR47894">
    <property type="entry name" value="HTH-TYPE TRANSCRIPTIONAL REGULATOR GADX"/>
    <property type="match status" value="1"/>
</dbReference>
<evidence type="ECO:0000256" key="3">
    <source>
        <dbReference type="ARBA" id="ARBA00023163"/>
    </source>
</evidence>
<dbReference type="Proteomes" id="UP000011021">
    <property type="component" value="Unassembled WGS sequence"/>
</dbReference>
<name>E7RZJ5_9BURK</name>
<proteinExistence type="predicted"/>
<dbReference type="SUPFAM" id="SSF46689">
    <property type="entry name" value="Homeodomain-like"/>
    <property type="match status" value="1"/>
</dbReference>
<organism evidence="5 6">
    <name type="scientific">Lautropia mirabilis ATCC 51599</name>
    <dbReference type="NCBI Taxonomy" id="887898"/>
    <lineage>
        <taxon>Bacteria</taxon>
        <taxon>Pseudomonadati</taxon>
        <taxon>Pseudomonadota</taxon>
        <taxon>Betaproteobacteria</taxon>
        <taxon>Burkholderiales</taxon>
        <taxon>Burkholderiaceae</taxon>
        <taxon>Lautropia</taxon>
    </lineage>
</organism>
<keyword evidence="3" id="KW-0804">Transcription</keyword>